<dbReference type="InterPro" id="IPR000073">
    <property type="entry name" value="AB_hydrolase_1"/>
</dbReference>
<accession>A0ABP9AAU6</accession>
<organism evidence="2 3">
    <name type="scientific">Actinomycetospora chlora</name>
    <dbReference type="NCBI Taxonomy" id="663608"/>
    <lineage>
        <taxon>Bacteria</taxon>
        <taxon>Bacillati</taxon>
        <taxon>Actinomycetota</taxon>
        <taxon>Actinomycetes</taxon>
        <taxon>Pseudonocardiales</taxon>
        <taxon>Pseudonocardiaceae</taxon>
        <taxon>Actinomycetospora</taxon>
    </lineage>
</organism>
<dbReference type="Proteomes" id="UP001500928">
    <property type="component" value="Unassembled WGS sequence"/>
</dbReference>
<dbReference type="Gene3D" id="3.40.50.1820">
    <property type="entry name" value="alpha/beta hydrolase"/>
    <property type="match status" value="1"/>
</dbReference>
<dbReference type="GO" id="GO:0016787">
    <property type="term" value="F:hydrolase activity"/>
    <property type="evidence" value="ECO:0007669"/>
    <property type="project" value="UniProtKB-KW"/>
</dbReference>
<comment type="caution">
    <text evidence="2">The sequence shown here is derived from an EMBL/GenBank/DDBJ whole genome shotgun (WGS) entry which is preliminary data.</text>
</comment>
<dbReference type="EMBL" id="BAABHO010000005">
    <property type="protein sequence ID" value="GAA4777935.1"/>
    <property type="molecule type" value="Genomic_DNA"/>
</dbReference>
<feature type="domain" description="AB hydrolase-1" evidence="1">
    <location>
        <begin position="24"/>
        <end position="271"/>
    </location>
</feature>
<name>A0ABP9AAU6_9PSEU</name>
<proteinExistence type="predicted"/>
<reference evidence="3" key="1">
    <citation type="journal article" date="2019" name="Int. J. Syst. Evol. Microbiol.">
        <title>The Global Catalogue of Microorganisms (GCM) 10K type strain sequencing project: providing services to taxonomists for standard genome sequencing and annotation.</title>
        <authorList>
            <consortium name="The Broad Institute Genomics Platform"/>
            <consortium name="The Broad Institute Genome Sequencing Center for Infectious Disease"/>
            <person name="Wu L."/>
            <person name="Ma J."/>
        </authorList>
    </citation>
    <scope>NUCLEOTIDE SEQUENCE [LARGE SCALE GENOMIC DNA]</scope>
    <source>
        <strain evidence="3">JCM 17979</strain>
    </source>
</reference>
<sequence length="280" mass="29500">MEQENVAVGGARLHTESRGSGPLVLLVVGGNGDPTVFDPLADLLAARWTVVTWVRRGFVRSPVDDGPAGRLDDKLAADVDDAAALIERHGGPATVVGTSSGAVVALELLVRRPDLVARAVAHEPPLTELLDDAGAWRQRFAEVHAVYRTEGVVPAMAAFAAAVGLRGPTAPPETSREVPPALAAMRERWPANAAFWFDHEYGPYPRHDLDLDALARHVDRLVLAVGATSRAEDQLPSRPAAVLAARLGIGVTTVPGGHLGYVEEPAAFAAALEDAVTPRS</sequence>
<dbReference type="InterPro" id="IPR029058">
    <property type="entry name" value="AB_hydrolase_fold"/>
</dbReference>
<dbReference type="Pfam" id="PF12697">
    <property type="entry name" value="Abhydrolase_6"/>
    <property type="match status" value="1"/>
</dbReference>
<evidence type="ECO:0000313" key="3">
    <source>
        <dbReference type="Proteomes" id="UP001500928"/>
    </source>
</evidence>
<gene>
    <name evidence="2" type="ORF">GCM10023200_08520</name>
</gene>
<keyword evidence="2" id="KW-0378">Hydrolase</keyword>
<evidence type="ECO:0000259" key="1">
    <source>
        <dbReference type="Pfam" id="PF12697"/>
    </source>
</evidence>
<dbReference type="SUPFAM" id="SSF53474">
    <property type="entry name" value="alpha/beta-Hydrolases"/>
    <property type="match status" value="1"/>
</dbReference>
<evidence type="ECO:0000313" key="2">
    <source>
        <dbReference type="EMBL" id="GAA4777935.1"/>
    </source>
</evidence>
<dbReference type="RefSeq" id="WP_345411184.1">
    <property type="nucleotide sequence ID" value="NZ_BAABHO010000005.1"/>
</dbReference>
<protein>
    <submittedName>
        <fullName evidence="2">Alpha/beta hydrolase</fullName>
    </submittedName>
</protein>
<keyword evidence="3" id="KW-1185">Reference proteome</keyword>